<sequence>MNILVFSPAWVGDMVMAQTLFKVLHQHYPDMNLDVIAPPWPYDLLQRMPEVNKHYKIEVQRGKFSWQARRDIANSIKDKQYDWAITMPVTWKSALNGYWSGAPRRTGFLGEMRYGLLNDRRRLDTKKLPYMVQRYVSLGLDTSAPIPELNAIPKPQLAVDKNNAANWMQTLNITQQKPVIALMPGAEFGPAKRWPTENYALIARHLIQSDCHVLILGSPKDYATAEEIVQKSGVQLINLCGKTNLLDAVDILSCANLAISNDSGLMHIAAAVNISQIAIYRSSTPEFTPPLNDKAIILQAEFNNPAVDKIKLKSLEGIAGFTDVAIDQVQSAIQSIL</sequence>
<dbReference type="GO" id="GO:0005829">
    <property type="term" value="C:cytosol"/>
    <property type="evidence" value="ECO:0007669"/>
    <property type="project" value="TreeGrafter"/>
</dbReference>
<dbReference type="Proteomes" id="UP000191980">
    <property type="component" value="Unassembled WGS sequence"/>
</dbReference>
<dbReference type="GO" id="GO:0008713">
    <property type="term" value="F:ADP-heptose-lipopolysaccharide heptosyltransferase activity"/>
    <property type="evidence" value="ECO:0007669"/>
    <property type="project" value="UniProtKB-EC"/>
</dbReference>
<dbReference type="PANTHER" id="PTHR30160">
    <property type="entry name" value="TETRAACYLDISACCHARIDE 4'-KINASE-RELATED"/>
    <property type="match status" value="1"/>
</dbReference>
<evidence type="ECO:0000256" key="1">
    <source>
        <dbReference type="ARBA" id="ARBA00022676"/>
    </source>
</evidence>
<comment type="caution">
    <text evidence="6">The sequence shown here is derived from an EMBL/GenBank/DDBJ whole genome shotgun (WGS) entry which is preliminary data.</text>
</comment>
<comment type="catalytic activity">
    <reaction evidence="5">
        <text>an L-alpha-D-Hep-(1-&gt;5)-[alpha-Kdo-(2-&gt;4)]-alpha-Kdo-(2-&gt;6)-lipid A + ADP-L-glycero-beta-D-manno-heptose = an L-alpha-D-Hep-(1-&gt;3)-L-alpha-D-Hep-(1-&gt;5)-[alpha-Kdo-(2-&gt;4)]-alpha-Kdo-(2-&gt;6)-lipid A + ADP + H(+)</text>
        <dbReference type="Rhea" id="RHEA:74071"/>
        <dbReference type="ChEBI" id="CHEBI:15378"/>
        <dbReference type="ChEBI" id="CHEBI:61506"/>
        <dbReference type="ChEBI" id="CHEBI:193068"/>
        <dbReference type="ChEBI" id="CHEBI:193069"/>
        <dbReference type="ChEBI" id="CHEBI:456216"/>
        <dbReference type="EC" id="2.4.99.24"/>
    </reaction>
</comment>
<dbReference type="SUPFAM" id="SSF53756">
    <property type="entry name" value="UDP-Glycosyltransferase/glycogen phosphorylase"/>
    <property type="match status" value="1"/>
</dbReference>
<evidence type="ECO:0000313" key="7">
    <source>
        <dbReference type="Proteomes" id="UP000191980"/>
    </source>
</evidence>
<dbReference type="InterPro" id="IPR051199">
    <property type="entry name" value="LPS_LOS_Heptosyltrfase"/>
</dbReference>
<evidence type="ECO:0000313" key="6">
    <source>
        <dbReference type="EMBL" id="OQK15379.1"/>
    </source>
</evidence>
<dbReference type="InterPro" id="IPR011910">
    <property type="entry name" value="RfaF"/>
</dbReference>
<evidence type="ECO:0000256" key="5">
    <source>
        <dbReference type="ARBA" id="ARBA00047503"/>
    </source>
</evidence>
<dbReference type="PANTHER" id="PTHR30160:SF7">
    <property type="entry name" value="ADP-HEPTOSE--LPS HEPTOSYLTRANSFERASE 2"/>
    <property type="match status" value="1"/>
</dbReference>
<dbReference type="NCBIfam" id="TIGR02195">
    <property type="entry name" value="heptsyl_trn_II"/>
    <property type="match status" value="1"/>
</dbReference>
<keyword evidence="1" id="KW-0328">Glycosyltransferase</keyword>
<dbReference type="STRING" id="1420851.AU255_18080"/>
<gene>
    <name evidence="6" type="ORF">AU255_18080</name>
</gene>
<dbReference type="Pfam" id="PF01075">
    <property type="entry name" value="Glyco_transf_9"/>
    <property type="match status" value="1"/>
</dbReference>
<dbReference type="EC" id="2.4.99.24" evidence="4"/>
<accession>A0A1V8M1E5</accession>
<proteinExistence type="inferred from homology"/>
<dbReference type="InterPro" id="IPR002201">
    <property type="entry name" value="Glyco_trans_9"/>
</dbReference>
<comment type="similarity">
    <text evidence="3">Belongs to the glycosyltransferase 9 family.</text>
</comment>
<evidence type="ECO:0000256" key="4">
    <source>
        <dbReference type="ARBA" id="ARBA00044042"/>
    </source>
</evidence>
<keyword evidence="7" id="KW-1185">Reference proteome</keyword>
<dbReference type="AlphaFoldDB" id="A0A1V8M1E5"/>
<name>A0A1V8M1E5_9GAMM</name>
<evidence type="ECO:0000256" key="3">
    <source>
        <dbReference type="ARBA" id="ARBA00043995"/>
    </source>
</evidence>
<dbReference type="GO" id="GO:0009244">
    <property type="term" value="P:lipopolysaccharide core region biosynthetic process"/>
    <property type="evidence" value="ECO:0007669"/>
    <property type="project" value="TreeGrafter"/>
</dbReference>
<dbReference type="CDD" id="cd03789">
    <property type="entry name" value="GT9_LPS_heptosyltransferase"/>
    <property type="match status" value="1"/>
</dbReference>
<dbReference type="Gene3D" id="3.40.50.2000">
    <property type="entry name" value="Glycogen Phosphorylase B"/>
    <property type="match status" value="2"/>
</dbReference>
<reference evidence="6 7" key="1">
    <citation type="submission" date="2015-12" db="EMBL/GenBank/DDBJ databases">
        <authorList>
            <person name="Shamseldin A."/>
            <person name="Moawad H."/>
            <person name="Abd El-Rahim W.M."/>
            <person name="Sadowsky M.J."/>
        </authorList>
    </citation>
    <scope>NUCLEOTIDE SEQUENCE [LARGE SCALE GENOMIC DNA]</scope>
    <source>
        <strain evidence="6 7">WF1</strain>
    </source>
</reference>
<organism evidence="6 7">
    <name type="scientific">Methyloprofundus sedimenti</name>
    <dbReference type="NCBI Taxonomy" id="1420851"/>
    <lineage>
        <taxon>Bacteria</taxon>
        <taxon>Pseudomonadati</taxon>
        <taxon>Pseudomonadota</taxon>
        <taxon>Gammaproteobacteria</taxon>
        <taxon>Methylococcales</taxon>
        <taxon>Methylococcaceae</taxon>
        <taxon>Methyloprofundus</taxon>
    </lineage>
</organism>
<dbReference type="EMBL" id="LPUF01000004">
    <property type="protein sequence ID" value="OQK15379.1"/>
    <property type="molecule type" value="Genomic_DNA"/>
</dbReference>
<evidence type="ECO:0000256" key="2">
    <source>
        <dbReference type="ARBA" id="ARBA00022679"/>
    </source>
</evidence>
<keyword evidence="2" id="KW-0808">Transferase</keyword>
<dbReference type="RefSeq" id="WP_080524321.1">
    <property type="nucleotide sequence ID" value="NZ_LPUF01000004.1"/>
</dbReference>
<dbReference type="OrthoDB" id="9797795at2"/>
<protein>
    <recommendedName>
        <fullName evidence="4">lipopolysaccharide heptosyltransferase II</fullName>
        <ecNumber evidence="4">2.4.99.24</ecNumber>
    </recommendedName>
</protein>